<dbReference type="Pfam" id="PF11213">
    <property type="entry name" value="DUF3006"/>
    <property type="match status" value="1"/>
</dbReference>
<organism evidence="2 4">
    <name type="scientific">Halobacterium salinarum (strain ATCC 33171 / DSM 3754 / JCM 8978 / NBRC 102687 / NCIMB 764 / 91-R6)</name>
    <dbReference type="NCBI Taxonomy" id="2597657"/>
    <lineage>
        <taxon>Archaea</taxon>
        <taxon>Methanobacteriati</taxon>
        <taxon>Methanobacteriota</taxon>
        <taxon>Stenosarchaea group</taxon>
        <taxon>Halobacteria</taxon>
        <taxon>Halobacteriales</taxon>
        <taxon>Halobacteriaceae</taxon>
        <taxon>Halobacterium</taxon>
    </lineage>
</organism>
<gene>
    <name evidence="3" type="ORF">APQ99_01881</name>
    <name evidence="2" type="ORF">HBSAL_05980</name>
</gene>
<evidence type="ECO:0000313" key="2">
    <source>
        <dbReference type="EMBL" id="QCC44860.1"/>
    </source>
</evidence>
<dbReference type="Proteomes" id="UP000323075">
    <property type="component" value="Unassembled WGS sequence"/>
</dbReference>
<protein>
    <submittedName>
        <fullName evidence="2">DUF3006 family protein</fullName>
    </submittedName>
</protein>
<accession>A0A4D6GSX4</accession>
<dbReference type="InterPro" id="IPR021377">
    <property type="entry name" value="DUF3006"/>
</dbReference>
<reference evidence="3 5" key="2">
    <citation type="submission" date="2019-07" db="EMBL/GenBank/DDBJ databases">
        <title>Genomic Encyclopedia of Archaeal and Bacterial Type Strains, Phase II (KMG-II): from individual species to whole genera.</title>
        <authorList>
            <person name="Goeker M."/>
        </authorList>
    </citation>
    <scope>NUCLEOTIDE SEQUENCE [LARGE SCALE GENOMIC DNA]</scope>
    <source>
        <strain evidence="3 5">DSM 3754</strain>
    </source>
</reference>
<dbReference type="EMBL" id="VRYN01000004">
    <property type="protein sequence ID" value="TYO75558.1"/>
    <property type="molecule type" value="Genomic_DNA"/>
</dbReference>
<reference evidence="2 4" key="1">
    <citation type="journal article" date="2019" name="Microbiol. Resour. Announc.">
        <title>The Genome Sequence of the Halobacterium salinarum Type Strain Is Closely Related to That of Laboratory Strains NRC-1 and R1.</title>
        <authorList>
            <person name="Pfeiffer F."/>
            <person name="Marchfelder A."/>
            <person name="Habermann B."/>
            <person name="Dyall-Smith M.L."/>
        </authorList>
    </citation>
    <scope>NUCLEOTIDE SEQUENCE [LARGE SCALE GENOMIC DNA]</scope>
    <source>
        <strain evidence="2">91-R6</strain>
        <strain evidence="4">ATCC 33171 / DSM 3754 / JCM 8978 / NBRC 102687 / NCIMB 764 / 91-R6</strain>
    </source>
</reference>
<feature type="region of interest" description="Disordered" evidence="1">
    <location>
        <begin position="64"/>
        <end position="98"/>
    </location>
</feature>
<dbReference type="RefSeq" id="WP_136361335.1">
    <property type="nucleotide sequence ID" value="NZ_VRYN01000004.1"/>
</dbReference>
<evidence type="ECO:0000256" key="1">
    <source>
        <dbReference type="SAM" id="MobiDB-lite"/>
    </source>
</evidence>
<reference evidence="2" key="3">
    <citation type="journal article" name="MicrobiologyOpen">
        <title>Whole-genome comparison between the type strain of Halobacterium salinarum (DSM 3754(T)) and the laboratory strains R1 and NRC-1.</title>
        <authorList>
            <person name="Pfeiffer F."/>
            <person name="Losensky G."/>
            <person name="Marchfelder A."/>
            <person name="Habermann B."/>
            <person name="Dyall-Smith M."/>
        </authorList>
    </citation>
    <scope>NUCLEOTIDE SEQUENCE</scope>
    <source>
        <strain evidence="2">91-R6</strain>
    </source>
</reference>
<dbReference type="EMBL" id="CP038631">
    <property type="protein sequence ID" value="QCC44860.1"/>
    <property type="molecule type" value="Genomic_DNA"/>
</dbReference>
<evidence type="ECO:0000313" key="5">
    <source>
        <dbReference type="Proteomes" id="UP000323075"/>
    </source>
</evidence>
<dbReference type="GeneID" id="39855041"/>
<sequence>MPADGTYTGVVDRFEGDLAVVLLEVDSETVGERALDRARLPEAGRSVDAVLRVEVEDGRVAAVSYDPDESERRSGRARRRFGELSSRPPAADDDPDSG</sequence>
<evidence type="ECO:0000313" key="4">
    <source>
        <dbReference type="Proteomes" id="UP000296216"/>
    </source>
</evidence>
<proteinExistence type="predicted"/>
<dbReference type="AlphaFoldDB" id="A0A4D6GSX4"/>
<evidence type="ECO:0000313" key="3">
    <source>
        <dbReference type="EMBL" id="TYO75558.1"/>
    </source>
</evidence>
<dbReference type="Proteomes" id="UP000296216">
    <property type="component" value="Chromosome"/>
</dbReference>
<name>A0A4D6GSX4_HALS9</name>